<reference evidence="1" key="1">
    <citation type="submission" date="2024-07" db="EMBL/GenBank/DDBJ databases">
        <authorList>
            <person name="Yu S.T."/>
        </authorList>
    </citation>
    <scope>NUCLEOTIDE SEQUENCE</scope>
    <source>
        <strain evidence="1">R35</strain>
    </source>
</reference>
<dbReference type="RefSeq" id="WP_369265223.1">
    <property type="nucleotide sequence ID" value="NZ_CP163440.1"/>
</dbReference>
<evidence type="ECO:0008006" key="2">
    <source>
        <dbReference type="Google" id="ProtNLM"/>
    </source>
</evidence>
<proteinExistence type="predicted"/>
<name>A0AB39SMQ3_9ACTN</name>
<sequence>MIHEGAFGWLGRHHRVEGDVWWVQGDMDRAAAAYEAARSEVEEHGVADERAHRQAEHAFVLAFTDPALADDELDLAQQLLAELDVQATAFTTRISTLVRDADANVDDWARALRTDIHTTGLEYAELTQDLALAFHHTVCGARCSS</sequence>
<accession>A0AB39SMQ3</accession>
<organism evidence="1">
    <name type="scientific">Streptomyces sp. R35</name>
    <dbReference type="NCBI Taxonomy" id="3238630"/>
    <lineage>
        <taxon>Bacteria</taxon>
        <taxon>Bacillati</taxon>
        <taxon>Actinomycetota</taxon>
        <taxon>Actinomycetes</taxon>
        <taxon>Kitasatosporales</taxon>
        <taxon>Streptomycetaceae</taxon>
        <taxon>Streptomyces</taxon>
    </lineage>
</organism>
<dbReference type="AlphaFoldDB" id="A0AB39SMQ3"/>
<gene>
    <name evidence="1" type="ORF">AB5J50_50595</name>
</gene>
<protein>
    <recommendedName>
        <fullName evidence="2">Tetratricopeptide repeat protein</fullName>
    </recommendedName>
</protein>
<dbReference type="EMBL" id="CP163440">
    <property type="protein sequence ID" value="XDQ68409.1"/>
    <property type="molecule type" value="Genomic_DNA"/>
</dbReference>
<evidence type="ECO:0000313" key="1">
    <source>
        <dbReference type="EMBL" id="XDQ68409.1"/>
    </source>
</evidence>